<dbReference type="EMBL" id="RSCJ01000023">
    <property type="protein sequence ID" value="RUR75700.1"/>
    <property type="molecule type" value="Genomic_DNA"/>
</dbReference>
<evidence type="ECO:0000256" key="1">
    <source>
        <dbReference type="SAM" id="MobiDB-lite"/>
    </source>
</evidence>
<sequence length="229" mass="24761">MNIVCDVRAIKKLVGSFMGVAGVSAFISFPALAQANLNSANSNSSSQFILAQSTQRNAPAPVGSPGTISPSPGTTPAPGTTNSGTSLSALDREFMTRAAQSDLTEIQTSQLALQRSKNKAVRDYAQRMIQEHTNSSRQLTQIAKNRNVTLPKDIGPENKALLTKLRNVTGNNFDRAYMQGQVQAHKKTLAEYQNYLKKGQNQELRAFASKNAPLVADHLEMAQKMVAGR</sequence>
<evidence type="ECO:0000313" key="4">
    <source>
        <dbReference type="EMBL" id="RUR75700.1"/>
    </source>
</evidence>
<dbReference type="PANTHER" id="PTHR38593">
    <property type="entry name" value="BLR2558 PROTEIN"/>
    <property type="match status" value="1"/>
</dbReference>
<comment type="caution">
    <text evidence="4">The sequence shown here is derived from an EMBL/GenBank/DDBJ whole genome shotgun (WGS) entry which is preliminary data.</text>
</comment>
<dbReference type="RefSeq" id="WP_235083186.1">
    <property type="nucleotide sequence ID" value="NZ_AJLN01000125.1"/>
</dbReference>
<dbReference type="AlphaFoldDB" id="A0A433N3A1"/>
<keyword evidence="2" id="KW-0812">Transmembrane</keyword>
<reference evidence="4 5" key="1">
    <citation type="journal article" date="2019" name="Genome Biol. Evol.">
        <title>Day and night: Metabolic profiles and evolutionary relationships of six axenic non-marine cyanobacteria.</title>
        <authorList>
            <person name="Will S.E."/>
            <person name="Henke P."/>
            <person name="Boedeker C."/>
            <person name="Huang S."/>
            <person name="Brinkmann H."/>
            <person name="Rohde M."/>
            <person name="Jarek M."/>
            <person name="Friedl T."/>
            <person name="Seufert S."/>
            <person name="Schumacher M."/>
            <person name="Overmann J."/>
            <person name="Neumann-Schaal M."/>
            <person name="Petersen J."/>
        </authorList>
    </citation>
    <scope>NUCLEOTIDE SEQUENCE [LARGE SCALE GENOMIC DNA]</scope>
    <source>
        <strain evidence="4 5">PCC 6912</strain>
    </source>
</reference>
<feature type="compositionally biased region" description="Low complexity" evidence="1">
    <location>
        <begin position="63"/>
        <end position="86"/>
    </location>
</feature>
<dbReference type="InterPro" id="IPR025419">
    <property type="entry name" value="DUF4142"/>
</dbReference>
<gene>
    <name evidence="4" type="ORF">PCC6912_45970</name>
</gene>
<dbReference type="Pfam" id="PF13628">
    <property type="entry name" value="DUF4142"/>
    <property type="match status" value="1"/>
</dbReference>
<protein>
    <recommendedName>
        <fullName evidence="3">DUF4142 domain-containing protein</fullName>
    </recommendedName>
</protein>
<dbReference type="Proteomes" id="UP000268857">
    <property type="component" value="Unassembled WGS sequence"/>
</dbReference>
<keyword evidence="2" id="KW-0472">Membrane</keyword>
<dbReference type="PANTHER" id="PTHR38593:SF1">
    <property type="entry name" value="BLR2558 PROTEIN"/>
    <property type="match status" value="1"/>
</dbReference>
<dbReference type="Gene3D" id="1.20.1260.10">
    <property type="match status" value="1"/>
</dbReference>
<feature type="region of interest" description="Disordered" evidence="1">
    <location>
        <begin position="48"/>
        <end position="86"/>
    </location>
</feature>
<evidence type="ECO:0000256" key="2">
    <source>
        <dbReference type="SAM" id="Phobius"/>
    </source>
</evidence>
<feature type="compositionally biased region" description="Polar residues" evidence="1">
    <location>
        <begin position="48"/>
        <end position="57"/>
    </location>
</feature>
<dbReference type="InterPro" id="IPR012347">
    <property type="entry name" value="Ferritin-like"/>
</dbReference>
<keyword evidence="5" id="KW-1185">Reference proteome</keyword>
<evidence type="ECO:0000313" key="5">
    <source>
        <dbReference type="Proteomes" id="UP000268857"/>
    </source>
</evidence>
<feature type="transmembrane region" description="Helical" evidence="2">
    <location>
        <begin position="12"/>
        <end position="33"/>
    </location>
</feature>
<name>A0A433N3A1_CHLFR</name>
<feature type="domain" description="DUF4142" evidence="3">
    <location>
        <begin position="91"/>
        <end position="225"/>
    </location>
</feature>
<organism evidence="4 5">
    <name type="scientific">Chlorogloeopsis fritschii PCC 6912</name>
    <dbReference type="NCBI Taxonomy" id="211165"/>
    <lineage>
        <taxon>Bacteria</taxon>
        <taxon>Bacillati</taxon>
        <taxon>Cyanobacteriota</taxon>
        <taxon>Cyanophyceae</taxon>
        <taxon>Nostocales</taxon>
        <taxon>Chlorogloeopsidaceae</taxon>
        <taxon>Chlorogloeopsis</taxon>
    </lineage>
</organism>
<accession>A0A433N3A1</accession>
<keyword evidence="2" id="KW-1133">Transmembrane helix</keyword>
<proteinExistence type="predicted"/>
<evidence type="ECO:0000259" key="3">
    <source>
        <dbReference type="Pfam" id="PF13628"/>
    </source>
</evidence>
<dbReference type="STRING" id="211165.GCA_000317285_05691"/>